<name>A0ABD3BMM5_9LAMI</name>
<feature type="compositionally biased region" description="Polar residues" evidence="1">
    <location>
        <begin position="183"/>
        <end position="205"/>
    </location>
</feature>
<dbReference type="Pfam" id="PF07647">
    <property type="entry name" value="SAM_2"/>
    <property type="match status" value="1"/>
</dbReference>
<dbReference type="InterPro" id="IPR013761">
    <property type="entry name" value="SAM/pointed_sf"/>
</dbReference>
<evidence type="ECO:0000313" key="3">
    <source>
        <dbReference type="EMBL" id="KAL3618384.1"/>
    </source>
</evidence>
<dbReference type="AlphaFoldDB" id="A0ABD3BMM5"/>
<proteinExistence type="predicted"/>
<dbReference type="EMBL" id="JAVIJP010000081">
    <property type="protein sequence ID" value="KAL3618384.1"/>
    <property type="molecule type" value="Genomic_DNA"/>
</dbReference>
<dbReference type="PANTHER" id="PTHR33915">
    <property type="entry name" value="OSJNBA0033G05.11 PROTEIN"/>
    <property type="match status" value="1"/>
</dbReference>
<feature type="compositionally biased region" description="Low complexity" evidence="1">
    <location>
        <begin position="163"/>
        <end position="175"/>
    </location>
</feature>
<gene>
    <name evidence="3" type="ORF">CASFOL_038705</name>
</gene>
<protein>
    <recommendedName>
        <fullName evidence="2">SAM domain-containing protein</fullName>
    </recommendedName>
</protein>
<keyword evidence="4" id="KW-1185">Reference proteome</keyword>
<dbReference type="Gene3D" id="1.10.150.50">
    <property type="entry name" value="Transcription Factor, Ets-1"/>
    <property type="match status" value="1"/>
</dbReference>
<dbReference type="CDD" id="cd09487">
    <property type="entry name" value="SAM_superfamily"/>
    <property type="match status" value="1"/>
</dbReference>
<evidence type="ECO:0000259" key="2">
    <source>
        <dbReference type="Pfam" id="PF07647"/>
    </source>
</evidence>
<accession>A0ABD3BMM5</accession>
<comment type="caution">
    <text evidence="3">The sequence shown here is derived from an EMBL/GenBank/DDBJ whole genome shotgun (WGS) entry which is preliminary data.</text>
</comment>
<evidence type="ECO:0000256" key="1">
    <source>
        <dbReference type="SAM" id="MobiDB-lite"/>
    </source>
</evidence>
<evidence type="ECO:0000313" key="4">
    <source>
        <dbReference type="Proteomes" id="UP001632038"/>
    </source>
</evidence>
<sequence>MNWFSWLSRTNLDPSLTYEYALAFAQNELEQDDITYFNHEFLQSMGISTAKHRLEILKLATAEKRNRRAIVKPVSWFKFAIKQTKTYLTKKIDTLVHHHRRRQENSIMTSLVPGAVRNHSLRWKVSMLQRNNRVRTTLAKPYWLDSPPRFVSTNNEIVMLKNGSPGPSSGSSPSSDWAESEANPESANPGNSSFSRTTVRSASSTEEIKWDSMFKNLKPT</sequence>
<dbReference type="Proteomes" id="UP001632038">
    <property type="component" value="Unassembled WGS sequence"/>
</dbReference>
<dbReference type="SUPFAM" id="SSF47769">
    <property type="entry name" value="SAM/Pointed domain"/>
    <property type="match status" value="1"/>
</dbReference>
<reference evidence="4" key="1">
    <citation type="journal article" date="2024" name="IScience">
        <title>Strigolactones Initiate the Formation of Haustorium-like Structures in Castilleja.</title>
        <authorList>
            <person name="Buerger M."/>
            <person name="Peterson D."/>
            <person name="Chory J."/>
        </authorList>
    </citation>
    <scope>NUCLEOTIDE SEQUENCE [LARGE SCALE GENOMIC DNA]</scope>
</reference>
<organism evidence="3 4">
    <name type="scientific">Castilleja foliolosa</name>
    <dbReference type="NCBI Taxonomy" id="1961234"/>
    <lineage>
        <taxon>Eukaryota</taxon>
        <taxon>Viridiplantae</taxon>
        <taxon>Streptophyta</taxon>
        <taxon>Embryophyta</taxon>
        <taxon>Tracheophyta</taxon>
        <taxon>Spermatophyta</taxon>
        <taxon>Magnoliopsida</taxon>
        <taxon>eudicotyledons</taxon>
        <taxon>Gunneridae</taxon>
        <taxon>Pentapetalae</taxon>
        <taxon>asterids</taxon>
        <taxon>lamiids</taxon>
        <taxon>Lamiales</taxon>
        <taxon>Orobanchaceae</taxon>
        <taxon>Pedicularideae</taxon>
        <taxon>Castillejinae</taxon>
        <taxon>Castilleja</taxon>
    </lineage>
</organism>
<dbReference type="InterPro" id="IPR001660">
    <property type="entry name" value="SAM"/>
</dbReference>
<dbReference type="PANTHER" id="PTHR33915:SF1">
    <property type="entry name" value="OS04G0644100 PROTEIN"/>
    <property type="match status" value="1"/>
</dbReference>
<feature type="region of interest" description="Disordered" evidence="1">
    <location>
        <begin position="159"/>
        <end position="220"/>
    </location>
</feature>
<feature type="domain" description="SAM" evidence="2">
    <location>
        <begin position="19"/>
        <end position="58"/>
    </location>
</feature>